<dbReference type="OrthoDB" id="44015at2759"/>
<protein>
    <recommendedName>
        <fullName evidence="2">ENTH domain-containing protein</fullName>
    </recommendedName>
</protein>
<name>A0A7J5XXM9_DISMA</name>
<sequence>MSGGSEPLETHTVNKATLSRWVRNRLCTGAGLPAVGCLDRASQTGSPPPSTVSPAPPYPRLCARRPHMKSWGRRKNIWILADTLFERTTNTSWVVVFKSLTATHHLMVYGNEQFSGQKWPTRI</sequence>
<gene>
    <name evidence="3" type="ORF">F7725_007425</name>
</gene>
<dbReference type="InterPro" id="IPR011417">
    <property type="entry name" value="ANTH_dom"/>
</dbReference>
<dbReference type="InterPro" id="IPR013809">
    <property type="entry name" value="ENTH"/>
</dbReference>
<dbReference type="EMBL" id="JAAKFY010000020">
    <property type="protein sequence ID" value="KAF3841563.1"/>
    <property type="molecule type" value="Genomic_DNA"/>
</dbReference>
<reference evidence="3 4" key="1">
    <citation type="submission" date="2020-03" db="EMBL/GenBank/DDBJ databases">
        <title>Dissostichus mawsoni Genome sequencing and assembly.</title>
        <authorList>
            <person name="Park H."/>
        </authorList>
    </citation>
    <scope>NUCLEOTIDE SEQUENCE [LARGE SCALE GENOMIC DNA]</scope>
    <source>
        <strain evidence="3">DM0001</strain>
        <tissue evidence="3">Muscle</tissue>
    </source>
</reference>
<feature type="compositionally biased region" description="Pro residues" evidence="1">
    <location>
        <begin position="46"/>
        <end position="59"/>
    </location>
</feature>
<evidence type="ECO:0000313" key="4">
    <source>
        <dbReference type="Proteomes" id="UP000518266"/>
    </source>
</evidence>
<dbReference type="Pfam" id="PF07651">
    <property type="entry name" value="ANTH"/>
    <property type="match status" value="1"/>
</dbReference>
<dbReference type="Gene3D" id="1.25.40.90">
    <property type="match status" value="1"/>
</dbReference>
<dbReference type="Proteomes" id="UP000518266">
    <property type="component" value="Unassembled WGS sequence"/>
</dbReference>
<feature type="region of interest" description="Disordered" evidence="1">
    <location>
        <begin position="38"/>
        <end position="65"/>
    </location>
</feature>
<evidence type="ECO:0000313" key="3">
    <source>
        <dbReference type="EMBL" id="KAF3841563.1"/>
    </source>
</evidence>
<organism evidence="3 4">
    <name type="scientific">Dissostichus mawsoni</name>
    <name type="common">Antarctic cod</name>
    <dbReference type="NCBI Taxonomy" id="36200"/>
    <lineage>
        <taxon>Eukaryota</taxon>
        <taxon>Metazoa</taxon>
        <taxon>Chordata</taxon>
        <taxon>Craniata</taxon>
        <taxon>Vertebrata</taxon>
        <taxon>Euteleostomi</taxon>
        <taxon>Actinopterygii</taxon>
        <taxon>Neopterygii</taxon>
        <taxon>Teleostei</taxon>
        <taxon>Neoteleostei</taxon>
        <taxon>Acanthomorphata</taxon>
        <taxon>Eupercaria</taxon>
        <taxon>Perciformes</taxon>
        <taxon>Notothenioidei</taxon>
        <taxon>Nototheniidae</taxon>
        <taxon>Dissostichus</taxon>
    </lineage>
</organism>
<dbReference type="GO" id="GO:0005543">
    <property type="term" value="F:phospholipid binding"/>
    <property type="evidence" value="ECO:0007669"/>
    <property type="project" value="InterPro"/>
</dbReference>
<dbReference type="InterPro" id="IPR008942">
    <property type="entry name" value="ENTH_VHS"/>
</dbReference>
<proteinExistence type="predicted"/>
<evidence type="ECO:0000259" key="2">
    <source>
        <dbReference type="PROSITE" id="PS50942"/>
    </source>
</evidence>
<evidence type="ECO:0000256" key="1">
    <source>
        <dbReference type="SAM" id="MobiDB-lite"/>
    </source>
</evidence>
<dbReference type="AlphaFoldDB" id="A0A7J5XXM9"/>
<comment type="caution">
    <text evidence="3">The sequence shown here is derived from an EMBL/GenBank/DDBJ whole genome shotgun (WGS) entry which is preliminary data.</text>
</comment>
<feature type="domain" description="ENTH" evidence="2">
    <location>
        <begin position="34"/>
        <end position="123"/>
    </location>
</feature>
<keyword evidence="4" id="KW-1185">Reference proteome</keyword>
<dbReference type="PROSITE" id="PS50942">
    <property type="entry name" value="ENTH"/>
    <property type="match status" value="1"/>
</dbReference>
<accession>A0A7J5XXM9</accession>
<dbReference type="SUPFAM" id="SSF48464">
    <property type="entry name" value="ENTH/VHS domain"/>
    <property type="match status" value="1"/>
</dbReference>